<evidence type="ECO:0000256" key="1">
    <source>
        <dbReference type="ARBA" id="ARBA00004123"/>
    </source>
</evidence>
<protein>
    <recommendedName>
        <fullName evidence="7">DDT domain-containing protein</fullName>
    </recommendedName>
</protein>
<feature type="compositionally biased region" description="Polar residues" evidence="6">
    <location>
        <begin position="602"/>
        <end position="613"/>
    </location>
</feature>
<feature type="region of interest" description="Disordered" evidence="6">
    <location>
        <begin position="526"/>
        <end position="548"/>
    </location>
</feature>
<gene>
    <name evidence="8" type="ORF">EMPS_02026</name>
</gene>
<organism evidence="8 9">
    <name type="scientific">Entomortierella parvispora</name>
    <dbReference type="NCBI Taxonomy" id="205924"/>
    <lineage>
        <taxon>Eukaryota</taxon>
        <taxon>Fungi</taxon>
        <taxon>Fungi incertae sedis</taxon>
        <taxon>Mucoromycota</taxon>
        <taxon>Mortierellomycotina</taxon>
        <taxon>Mortierellomycetes</taxon>
        <taxon>Mortierellales</taxon>
        <taxon>Mortierellaceae</taxon>
        <taxon>Entomortierella</taxon>
    </lineage>
</organism>
<dbReference type="AlphaFoldDB" id="A0A9P3H401"/>
<evidence type="ECO:0000256" key="6">
    <source>
        <dbReference type="SAM" id="MobiDB-lite"/>
    </source>
</evidence>
<feature type="compositionally biased region" description="Polar residues" evidence="6">
    <location>
        <begin position="578"/>
        <end position="593"/>
    </location>
</feature>
<feature type="compositionally biased region" description="Basic residues" evidence="6">
    <location>
        <begin position="188"/>
        <end position="203"/>
    </location>
</feature>
<dbReference type="GO" id="GO:0031213">
    <property type="term" value="C:RSF complex"/>
    <property type="evidence" value="ECO:0007669"/>
    <property type="project" value="InterPro"/>
</dbReference>
<evidence type="ECO:0000256" key="3">
    <source>
        <dbReference type="ARBA" id="ARBA00022771"/>
    </source>
</evidence>
<feature type="compositionally biased region" description="Low complexity" evidence="6">
    <location>
        <begin position="750"/>
        <end position="774"/>
    </location>
</feature>
<name>A0A9P3H401_9FUNG</name>
<dbReference type="Pfam" id="PF00628">
    <property type="entry name" value="PHD"/>
    <property type="match status" value="1"/>
</dbReference>
<dbReference type="EMBL" id="BQFW01000002">
    <property type="protein sequence ID" value="GJJ69678.1"/>
    <property type="molecule type" value="Genomic_DNA"/>
</dbReference>
<feature type="compositionally biased region" description="Low complexity" evidence="6">
    <location>
        <begin position="617"/>
        <end position="649"/>
    </location>
</feature>
<dbReference type="InterPro" id="IPR011011">
    <property type="entry name" value="Znf_FYVE_PHD"/>
</dbReference>
<keyword evidence="9" id="KW-1185">Reference proteome</keyword>
<dbReference type="PANTHER" id="PTHR14296:SF3">
    <property type="entry name" value="DIKAR, ISOFORM F"/>
    <property type="match status" value="1"/>
</dbReference>
<dbReference type="InterPro" id="IPR019787">
    <property type="entry name" value="Znf_PHD-finger"/>
</dbReference>
<dbReference type="SMART" id="SM00249">
    <property type="entry name" value="PHD"/>
    <property type="match status" value="1"/>
</dbReference>
<feature type="compositionally biased region" description="Low complexity" evidence="6">
    <location>
        <begin position="697"/>
        <end position="728"/>
    </location>
</feature>
<evidence type="ECO:0000313" key="9">
    <source>
        <dbReference type="Proteomes" id="UP000827284"/>
    </source>
</evidence>
<feature type="domain" description="DDT" evidence="7">
    <location>
        <begin position="14"/>
        <end position="74"/>
    </location>
</feature>
<dbReference type="PROSITE" id="PS50827">
    <property type="entry name" value="DDT"/>
    <property type="match status" value="1"/>
</dbReference>
<keyword evidence="2" id="KW-0479">Metal-binding</keyword>
<dbReference type="SUPFAM" id="SSF57903">
    <property type="entry name" value="FYVE/PHD zinc finger"/>
    <property type="match status" value="1"/>
</dbReference>
<dbReference type="InterPro" id="IPR001965">
    <property type="entry name" value="Znf_PHD"/>
</dbReference>
<dbReference type="InterPro" id="IPR028938">
    <property type="entry name" value="Rsf1-like"/>
</dbReference>
<keyword evidence="4" id="KW-0862">Zinc</keyword>
<dbReference type="Gene3D" id="3.30.40.10">
    <property type="entry name" value="Zinc/RING finger domain, C3HC4 (zinc finger)"/>
    <property type="match status" value="1"/>
</dbReference>
<dbReference type="GO" id="GO:0008270">
    <property type="term" value="F:zinc ion binding"/>
    <property type="evidence" value="ECO:0007669"/>
    <property type="project" value="UniProtKB-KW"/>
</dbReference>
<dbReference type="InterPro" id="IPR019786">
    <property type="entry name" value="Zinc_finger_PHD-type_CS"/>
</dbReference>
<comment type="subcellular location">
    <subcellularLocation>
        <location evidence="1">Nucleus</location>
    </subcellularLocation>
</comment>
<proteinExistence type="predicted"/>
<accession>A0A9P3H401</accession>
<dbReference type="OrthoDB" id="303107at2759"/>
<dbReference type="PROSITE" id="PS01359">
    <property type="entry name" value="ZF_PHD_1"/>
    <property type="match status" value="1"/>
</dbReference>
<evidence type="ECO:0000256" key="5">
    <source>
        <dbReference type="ARBA" id="ARBA00023242"/>
    </source>
</evidence>
<dbReference type="InterPro" id="IPR018501">
    <property type="entry name" value="DDT_dom"/>
</dbReference>
<evidence type="ECO:0000256" key="4">
    <source>
        <dbReference type="ARBA" id="ARBA00022833"/>
    </source>
</evidence>
<reference evidence="8" key="1">
    <citation type="submission" date="2021-11" db="EMBL/GenBank/DDBJ databases">
        <authorList>
            <person name="Herlambang A."/>
            <person name="Guo Y."/>
            <person name="Takashima Y."/>
            <person name="Nishizawa T."/>
        </authorList>
    </citation>
    <scope>NUCLEOTIDE SEQUENCE</scope>
    <source>
        <strain evidence="8">E1425</strain>
    </source>
</reference>
<feature type="region of interest" description="Disordered" evidence="6">
    <location>
        <begin position="365"/>
        <end position="410"/>
    </location>
</feature>
<feature type="compositionally biased region" description="Pro residues" evidence="6">
    <location>
        <begin position="738"/>
        <end position="749"/>
    </location>
</feature>
<comment type="caution">
    <text evidence="8">The sequence shown here is derived from an EMBL/GenBank/DDBJ whole genome shotgun (WGS) entry which is preliminary data.</text>
</comment>
<sequence>MNVNPLYHTKLLELRSMKDFAAICQFLHFFHPAFALEDFDTEELEQALVDPSQMPYLVDLQARMLRQLTQDRRISFDNWIQYAQKEFEKREDDQNPWLKESSYEDFDLTSKLLVLTNLCEWQLDDPERFRSKFKQEEEVAMDWRVDPIGHDSLERTYWLFDDNRLYRENPPPKKVTKKSKQPVAPPKPKPKPVARRGTRRSGRHNTEPSPEPEPEPEPEHETPPVTPGVEWEPVCITRQDWEEFANVFKRSKHPDEKALHTLINNDVLPKVLDEFMEREKEREKLEAIANRKRSSRIVIREFELQEKARLDAIRQQEIHEQAERRKQELKERRAEKERLAQQQIRDNRLKEREQRLKDRENAIWEREEKKKQQQQRIAKEREERKKRRLNGTPMKGDHSEDEGTSHQGDEEEEDDWFFDCVCGVHGNNLDDGELMIACEKCNVWQHVACLKEEDKAHGRSTKDWSDFDFICPRCIVKEQKKVARKEKKEQKQKMEALAAASAQATLATADQVKHQRQQPPMAQNAFVPAPQAPMNGYYHPSQQHLASSVPVQRPAQAYSATAPHYAGQPYQQQQQQQTYANPTPYHPNSNLSHAPQPYHNGHSAQALTPSSYAYHTPQHQQQHPQHPQHLQHQNQQHHQQQQQQQNPMYFQPPPPQQHPSHHHPQPGMHNGSSYGSSGGVTPSTTFGHVSSNASNTPVQGHGQAQQQQHPVHSLQPPQQQPQARQQVPYSTHATARPGPYPTPMSPPIAPQQQPVHPQQHQQQQQQPFQQQQQFSGPNGTGVVVQKRVQAEDGMMEGIERPHKLPNQKV</sequence>
<feature type="compositionally biased region" description="Polar residues" evidence="6">
    <location>
        <begin position="670"/>
        <end position="696"/>
    </location>
</feature>
<reference evidence="8" key="2">
    <citation type="journal article" date="2022" name="Microbiol. Resour. Announc.">
        <title>Whole-Genome Sequence of Entomortierella parvispora E1425, a Mucoromycotan Fungus Associated with Burkholderiaceae-Related Endosymbiotic Bacteria.</title>
        <authorList>
            <person name="Herlambang A."/>
            <person name="Guo Y."/>
            <person name="Takashima Y."/>
            <person name="Narisawa K."/>
            <person name="Ohta H."/>
            <person name="Nishizawa T."/>
        </authorList>
    </citation>
    <scope>NUCLEOTIDE SEQUENCE</scope>
    <source>
        <strain evidence="8">E1425</strain>
    </source>
</reference>
<keyword evidence="5" id="KW-0539">Nucleus</keyword>
<dbReference type="InterPro" id="IPR013083">
    <property type="entry name" value="Znf_RING/FYVE/PHD"/>
</dbReference>
<feature type="compositionally biased region" description="Basic and acidic residues" evidence="6">
    <location>
        <begin position="365"/>
        <end position="383"/>
    </location>
</feature>
<keyword evidence="3" id="KW-0863">Zinc-finger</keyword>
<feature type="region of interest" description="Disordered" evidence="6">
    <location>
        <begin position="168"/>
        <end position="230"/>
    </location>
</feature>
<evidence type="ECO:0000313" key="8">
    <source>
        <dbReference type="EMBL" id="GJJ69678.1"/>
    </source>
</evidence>
<feature type="compositionally biased region" description="Basic and acidic residues" evidence="6">
    <location>
        <begin position="395"/>
        <end position="408"/>
    </location>
</feature>
<evidence type="ECO:0000259" key="7">
    <source>
        <dbReference type="PROSITE" id="PS50827"/>
    </source>
</evidence>
<feature type="region of interest" description="Disordered" evidence="6">
    <location>
        <begin position="332"/>
        <end position="352"/>
    </location>
</feature>
<feature type="region of interest" description="Disordered" evidence="6">
    <location>
        <begin position="560"/>
        <end position="809"/>
    </location>
</feature>
<dbReference type="Proteomes" id="UP000827284">
    <property type="component" value="Unassembled WGS sequence"/>
</dbReference>
<evidence type="ECO:0000256" key="2">
    <source>
        <dbReference type="ARBA" id="ARBA00022723"/>
    </source>
</evidence>
<dbReference type="PANTHER" id="PTHR14296">
    <property type="entry name" value="REMODELING AND SPACING FACTOR 1"/>
    <property type="match status" value="1"/>
</dbReference>
<dbReference type="GO" id="GO:0006355">
    <property type="term" value="P:regulation of DNA-templated transcription"/>
    <property type="evidence" value="ECO:0007669"/>
    <property type="project" value="InterPro"/>
</dbReference>